<dbReference type="AlphaFoldDB" id="A0A6C0LJV5"/>
<name>A0A6C0LJV5_9ZZZZ</name>
<dbReference type="EMBL" id="MN740511">
    <property type="protein sequence ID" value="QHU30660.1"/>
    <property type="molecule type" value="Genomic_DNA"/>
</dbReference>
<reference evidence="1" key="1">
    <citation type="journal article" date="2020" name="Nature">
        <title>Giant virus diversity and host interactions through global metagenomics.</title>
        <authorList>
            <person name="Schulz F."/>
            <person name="Roux S."/>
            <person name="Paez-Espino D."/>
            <person name="Jungbluth S."/>
            <person name="Walsh D.A."/>
            <person name="Denef V.J."/>
            <person name="McMahon K.D."/>
            <person name="Konstantinidis K.T."/>
            <person name="Eloe-Fadrosh E.A."/>
            <person name="Kyrpides N.C."/>
            <person name="Woyke T."/>
        </authorList>
    </citation>
    <scope>NUCLEOTIDE SEQUENCE</scope>
    <source>
        <strain evidence="1">GVMAG-M-3300027833-19</strain>
    </source>
</reference>
<proteinExistence type="predicted"/>
<accession>A0A6C0LJV5</accession>
<protein>
    <submittedName>
        <fullName evidence="1">Uncharacterized protein</fullName>
    </submittedName>
</protein>
<organism evidence="1">
    <name type="scientific">viral metagenome</name>
    <dbReference type="NCBI Taxonomy" id="1070528"/>
    <lineage>
        <taxon>unclassified sequences</taxon>
        <taxon>metagenomes</taxon>
        <taxon>organismal metagenomes</taxon>
    </lineage>
</organism>
<sequence>MLVNIRKESIVGMWSDDNENFLYIDKKQLKNGYNKGYIVRNDNQGQLNVKIQNNGNNKYKLHFIGEGADFIKKTCNAEIEIDKNKMTIGEEKLVLFKDGNQE</sequence>
<evidence type="ECO:0000313" key="1">
    <source>
        <dbReference type="EMBL" id="QHU30660.1"/>
    </source>
</evidence>